<keyword evidence="1" id="KW-0614">Plasmid</keyword>
<dbReference type="Proteomes" id="UP001239169">
    <property type="component" value="Plasmid unnamed2"/>
</dbReference>
<evidence type="ECO:0000313" key="2">
    <source>
        <dbReference type="Proteomes" id="UP001239169"/>
    </source>
</evidence>
<sequence length="135" mass="14718">MDATKFGGQVYRFHNENVAYTTEELLAAVNGGTLQPKMITFRGEQYGPRPFGLGGIAMSSDGTVEKPTLTVSNIDAQASALFAPTTASCKPKLRYGFWSRNCYKTTAALKRAILGDLSTTSSAQNRSTRKRQRSN</sequence>
<geneLocation type="plasmid" evidence="1 2">
    <name>unnamed2</name>
</geneLocation>
<dbReference type="Pfam" id="PF05100">
    <property type="entry name" value="Phage_tail_L"/>
    <property type="match status" value="1"/>
</dbReference>
<gene>
    <name evidence="1" type="ORF">QJS64_19680</name>
</gene>
<organism evidence="1 2">
    <name type="scientific">Paraclostridium bifermentans</name>
    <name type="common">Clostridium bifermentans</name>
    <dbReference type="NCBI Taxonomy" id="1490"/>
    <lineage>
        <taxon>Bacteria</taxon>
        <taxon>Bacillati</taxon>
        <taxon>Bacillota</taxon>
        <taxon>Clostridia</taxon>
        <taxon>Peptostreptococcales</taxon>
        <taxon>Peptostreptococcaceae</taxon>
        <taxon>Paraclostridium</taxon>
    </lineage>
</organism>
<keyword evidence="2" id="KW-1185">Reference proteome</keyword>
<proteinExistence type="predicted"/>
<evidence type="ECO:0000313" key="1">
    <source>
        <dbReference type="EMBL" id="WGX77492.1"/>
    </source>
</evidence>
<accession>A0ABY8R9K5</accession>
<reference evidence="1 2" key="1">
    <citation type="submission" date="2023-04" db="EMBL/GenBank/DDBJ databases">
        <title>Bacteria Genome Submission.</title>
        <authorList>
            <person name="Isaac P."/>
        </authorList>
    </citation>
    <scope>NUCLEOTIDE SEQUENCE [LARGE SCALE GENOMIC DNA]</scope>
    <source>
        <strain evidence="1 2">SampleS7P1</strain>
        <plasmid evidence="1 2">unnamed2</plasmid>
    </source>
</reference>
<dbReference type="InterPro" id="IPR006487">
    <property type="entry name" value="Phage_lambda_L"/>
</dbReference>
<protein>
    <submittedName>
        <fullName evidence="1">Uncharacterized protein</fullName>
    </submittedName>
</protein>
<name>A0ABY8R9K5_PARBF</name>
<dbReference type="EMBL" id="CP124687">
    <property type="protein sequence ID" value="WGX77492.1"/>
    <property type="molecule type" value="Genomic_DNA"/>
</dbReference>